<organism evidence="1 2">
    <name type="scientific">Leadbettera azotonutricia (strain ATCC BAA-888 / DSM 13862 / ZAS-9)</name>
    <name type="common">Treponema azotonutricium</name>
    <dbReference type="NCBI Taxonomy" id="545695"/>
    <lineage>
        <taxon>Bacteria</taxon>
        <taxon>Pseudomonadati</taxon>
        <taxon>Spirochaetota</taxon>
        <taxon>Spirochaetia</taxon>
        <taxon>Spirochaetales</taxon>
        <taxon>Breznakiellaceae</taxon>
        <taxon>Leadbettera</taxon>
    </lineage>
</organism>
<gene>
    <name evidence="1" type="ordered locus">TREAZ_1930</name>
</gene>
<reference evidence="1 2" key="2">
    <citation type="journal article" date="2011" name="ISME J.">
        <title>RNA-seq reveals cooperative metabolic interactions between two termite-gut spirochete species in co-culture.</title>
        <authorList>
            <person name="Rosenthal A.Z."/>
            <person name="Matson E.G."/>
            <person name="Eldar A."/>
            <person name="Leadbetter J.R."/>
        </authorList>
    </citation>
    <scope>NUCLEOTIDE SEQUENCE [LARGE SCALE GENOMIC DNA]</scope>
    <source>
        <strain evidence="2">ATCC BAA-888 / DSM 13862 / ZAS-9</strain>
    </source>
</reference>
<sequence length="90" mass="9837">MSDPVIVNGNLQLIEGRIAIVSDGKTYYANGPIQRLIGFVDGLQEGAAVRLEGPATAIPFNTNAQFLWVTKLTFNGKTYDFPTTAEGYWL</sequence>
<dbReference type="AlphaFoldDB" id="F5YAS4"/>
<proteinExistence type="predicted"/>
<dbReference type="HOGENOM" id="CLU_2439890_0_0_12"/>
<name>F5YAS4_LEAAZ</name>
<accession>F5YAS4</accession>
<reference evidence="2" key="1">
    <citation type="submission" date="2009-12" db="EMBL/GenBank/DDBJ databases">
        <title>Complete sequence of Treponema azotonutricium strain ZAS-9.</title>
        <authorList>
            <person name="Tetu S.G."/>
            <person name="Matson E."/>
            <person name="Ren Q."/>
            <person name="Seshadri R."/>
            <person name="Elbourne L."/>
            <person name="Hassan K.A."/>
            <person name="Durkin A."/>
            <person name="Radune D."/>
            <person name="Mohamoud Y."/>
            <person name="Shay R."/>
            <person name="Jin S."/>
            <person name="Zhang X."/>
            <person name="Lucey K."/>
            <person name="Ballor N.R."/>
            <person name="Ottesen E."/>
            <person name="Rosenthal R."/>
            <person name="Allen A."/>
            <person name="Leadbetter J.R."/>
            <person name="Paulsen I.T."/>
        </authorList>
    </citation>
    <scope>NUCLEOTIDE SEQUENCE [LARGE SCALE GENOMIC DNA]</scope>
    <source>
        <strain evidence="2">ATCC BAA-888 / DSM 13862 / ZAS-9</strain>
    </source>
</reference>
<evidence type="ECO:0000313" key="2">
    <source>
        <dbReference type="Proteomes" id="UP000009222"/>
    </source>
</evidence>
<dbReference type="Proteomes" id="UP000009222">
    <property type="component" value="Chromosome"/>
</dbReference>
<protein>
    <submittedName>
        <fullName evidence="1">Uncharacterized protein</fullName>
    </submittedName>
</protein>
<keyword evidence="2" id="KW-1185">Reference proteome</keyword>
<evidence type="ECO:0000313" key="1">
    <source>
        <dbReference type="EMBL" id="AEF82359.1"/>
    </source>
</evidence>
<dbReference type="EMBL" id="CP001841">
    <property type="protein sequence ID" value="AEF82359.1"/>
    <property type="molecule type" value="Genomic_DNA"/>
</dbReference>
<dbReference type="KEGG" id="taz:TREAZ_1930"/>
<dbReference type="InParanoid" id="F5YAS4"/>